<dbReference type="PANTHER" id="PTHR15074:SF6">
    <property type="entry name" value="METHYL-CPG-BINDING PROTEIN 2"/>
    <property type="match status" value="1"/>
</dbReference>
<gene>
    <name evidence="5" type="ORF">D9Q98_001570</name>
</gene>
<dbReference type="GO" id="GO:0006281">
    <property type="term" value="P:DNA repair"/>
    <property type="evidence" value="ECO:0007669"/>
    <property type="project" value="InterPro"/>
</dbReference>
<evidence type="ECO:0000256" key="4">
    <source>
        <dbReference type="SAM" id="SignalP"/>
    </source>
</evidence>
<evidence type="ECO:0000313" key="6">
    <source>
        <dbReference type="Proteomes" id="UP001055712"/>
    </source>
</evidence>
<dbReference type="GO" id="GO:0003824">
    <property type="term" value="F:catalytic activity"/>
    <property type="evidence" value="ECO:0007669"/>
    <property type="project" value="InterPro"/>
</dbReference>
<dbReference type="GO" id="GO:0008327">
    <property type="term" value="F:methyl-CpG binding"/>
    <property type="evidence" value="ECO:0007669"/>
    <property type="project" value="TreeGrafter"/>
</dbReference>
<dbReference type="InterPro" id="IPR011257">
    <property type="entry name" value="DNA_glycosylase"/>
</dbReference>
<dbReference type="SUPFAM" id="SSF81383">
    <property type="entry name" value="F-box domain"/>
    <property type="match status" value="1"/>
</dbReference>
<evidence type="ECO:0000256" key="3">
    <source>
        <dbReference type="SAM" id="MobiDB-lite"/>
    </source>
</evidence>
<dbReference type="OrthoDB" id="10265068at2759"/>
<feature type="region of interest" description="Disordered" evidence="3">
    <location>
        <begin position="220"/>
        <end position="284"/>
    </location>
</feature>
<feature type="compositionally biased region" description="Basic and acidic residues" evidence="3">
    <location>
        <begin position="220"/>
        <end position="232"/>
    </location>
</feature>
<keyword evidence="6" id="KW-1185">Reference proteome</keyword>
<dbReference type="InterPro" id="IPR045138">
    <property type="entry name" value="MeCP2/MBD4"/>
</dbReference>
<dbReference type="GO" id="GO:0000792">
    <property type="term" value="C:heterochromatin"/>
    <property type="evidence" value="ECO:0007669"/>
    <property type="project" value="TreeGrafter"/>
</dbReference>
<evidence type="ECO:0000313" key="5">
    <source>
        <dbReference type="EMBL" id="KAI3435504.1"/>
    </source>
</evidence>
<dbReference type="GO" id="GO:0003682">
    <property type="term" value="F:chromatin binding"/>
    <property type="evidence" value="ECO:0007669"/>
    <property type="project" value="TreeGrafter"/>
</dbReference>
<dbReference type="GO" id="GO:0000122">
    <property type="term" value="P:negative regulation of transcription by RNA polymerase II"/>
    <property type="evidence" value="ECO:0007669"/>
    <property type="project" value="TreeGrafter"/>
</dbReference>
<keyword evidence="2" id="KW-0539">Nucleus</keyword>
<name>A0A9D4TUP2_CHLVU</name>
<dbReference type="PANTHER" id="PTHR15074">
    <property type="entry name" value="METHYL-CPG-BINDING PROTEIN"/>
    <property type="match status" value="1"/>
</dbReference>
<feature type="compositionally biased region" description="Gly residues" evidence="3">
    <location>
        <begin position="248"/>
        <end position="257"/>
    </location>
</feature>
<comment type="subcellular location">
    <subcellularLocation>
        <location evidence="1">Nucleus</location>
    </subcellularLocation>
</comment>
<evidence type="ECO:0000256" key="2">
    <source>
        <dbReference type="ARBA" id="ARBA00023242"/>
    </source>
</evidence>
<reference evidence="5" key="1">
    <citation type="journal article" date="2019" name="Plant J.">
        <title>Chlorella vulgaris genome assembly and annotation reveals the molecular basis for metabolic acclimation to high light conditions.</title>
        <authorList>
            <person name="Cecchin M."/>
            <person name="Marcolungo L."/>
            <person name="Rossato M."/>
            <person name="Girolomoni L."/>
            <person name="Cosentino E."/>
            <person name="Cuine S."/>
            <person name="Li-Beisson Y."/>
            <person name="Delledonne M."/>
            <person name="Ballottari M."/>
        </authorList>
    </citation>
    <scope>NUCLEOTIDE SEQUENCE</scope>
    <source>
        <strain evidence="5">211/11P</strain>
    </source>
</reference>
<reference evidence="5" key="2">
    <citation type="submission" date="2020-11" db="EMBL/GenBank/DDBJ databases">
        <authorList>
            <person name="Cecchin M."/>
            <person name="Marcolungo L."/>
            <person name="Rossato M."/>
            <person name="Girolomoni L."/>
            <person name="Cosentino E."/>
            <person name="Cuine S."/>
            <person name="Li-Beisson Y."/>
            <person name="Delledonne M."/>
            <person name="Ballottari M."/>
        </authorList>
    </citation>
    <scope>NUCLEOTIDE SEQUENCE</scope>
    <source>
        <strain evidence="5">211/11P</strain>
        <tissue evidence="5">Whole cell</tissue>
    </source>
</reference>
<feature type="signal peptide" evidence="4">
    <location>
        <begin position="1"/>
        <end position="26"/>
    </location>
</feature>
<organism evidence="5 6">
    <name type="scientific">Chlorella vulgaris</name>
    <name type="common">Green alga</name>
    <dbReference type="NCBI Taxonomy" id="3077"/>
    <lineage>
        <taxon>Eukaryota</taxon>
        <taxon>Viridiplantae</taxon>
        <taxon>Chlorophyta</taxon>
        <taxon>core chlorophytes</taxon>
        <taxon>Trebouxiophyceae</taxon>
        <taxon>Chlorellales</taxon>
        <taxon>Chlorellaceae</taxon>
        <taxon>Chlorella clade</taxon>
        <taxon>Chlorella</taxon>
    </lineage>
</organism>
<dbReference type="GO" id="GO:0005634">
    <property type="term" value="C:nucleus"/>
    <property type="evidence" value="ECO:0007669"/>
    <property type="project" value="UniProtKB-SubCell"/>
</dbReference>
<sequence length="284" mass="31066">MSSLRTLNRDSLLRVLALCSCRDVLALACTCQELNKQLQDDDLWRLLAEAKWGSCVPKLASVAPGGWAAWTRHRLAASSSSLLSPLDLVQEHYQECPFQHMVACLLCSRTTGGPVVRQAIRCFLERFSTPTAILTATDSSMLEVLNPLGLQATRLAAVQGVARDYIASDWQQPSDFRHCGAFVTESWMIFCCGHRSLAGIGDKNLQRYLRWHLHGSVDEVKRQRQPKRKAEVPAEPGTLRSGRCRSGVAGGNVGTNTGGAQQRRVTRASAAVGAEPAAKRGRGR</sequence>
<dbReference type="Proteomes" id="UP001055712">
    <property type="component" value="Unassembled WGS sequence"/>
</dbReference>
<feature type="chain" id="PRO_5039094434" description="F-box domain-containing protein" evidence="4">
    <location>
        <begin position="27"/>
        <end position="284"/>
    </location>
</feature>
<dbReference type="AlphaFoldDB" id="A0A9D4TUP2"/>
<evidence type="ECO:0000256" key="1">
    <source>
        <dbReference type="ARBA" id="ARBA00004123"/>
    </source>
</evidence>
<comment type="caution">
    <text evidence="5">The sequence shown here is derived from an EMBL/GenBank/DDBJ whole genome shotgun (WGS) entry which is preliminary data.</text>
</comment>
<dbReference type="SUPFAM" id="SSF48150">
    <property type="entry name" value="DNA-glycosylase"/>
    <property type="match status" value="1"/>
</dbReference>
<evidence type="ECO:0008006" key="7">
    <source>
        <dbReference type="Google" id="ProtNLM"/>
    </source>
</evidence>
<dbReference type="EMBL" id="SIDB01000002">
    <property type="protein sequence ID" value="KAI3435504.1"/>
    <property type="molecule type" value="Genomic_DNA"/>
</dbReference>
<dbReference type="InterPro" id="IPR036047">
    <property type="entry name" value="F-box-like_dom_sf"/>
</dbReference>
<dbReference type="GO" id="GO:0010385">
    <property type="term" value="F:double-stranded methylated DNA binding"/>
    <property type="evidence" value="ECO:0007669"/>
    <property type="project" value="TreeGrafter"/>
</dbReference>
<protein>
    <recommendedName>
        <fullName evidence="7">F-box domain-containing protein</fullName>
    </recommendedName>
</protein>
<proteinExistence type="predicted"/>
<dbReference type="Gene3D" id="1.10.340.30">
    <property type="entry name" value="Hypothetical protein, domain 2"/>
    <property type="match status" value="1"/>
</dbReference>
<accession>A0A9D4TUP2</accession>
<keyword evidence="4" id="KW-0732">Signal</keyword>